<dbReference type="InterPro" id="IPR020806">
    <property type="entry name" value="PKS_PP-bd"/>
</dbReference>
<keyword evidence="3" id="KW-0808">Transferase</keyword>
<keyword evidence="1" id="KW-0596">Phosphopantetheine</keyword>
<gene>
    <name evidence="6" type="ORF">SD37_10690</name>
</gene>
<feature type="domain" description="Carrier" evidence="4">
    <location>
        <begin position="805"/>
        <end position="880"/>
    </location>
</feature>
<dbReference type="InterPro" id="IPR036736">
    <property type="entry name" value="ACP-like_sf"/>
</dbReference>
<dbReference type="AlphaFoldDB" id="A0A193BV60"/>
<dbReference type="Pfam" id="PF00698">
    <property type="entry name" value="Acyl_transf_1"/>
    <property type="match status" value="2"/>
</dbReference>
<dbReference type="PANTHER" id="PTHR43775">
    <property type="entry name" value="FATTY ACID SYNTHASE"/>
    <property type="match status" value="1"/>
</dbReference>
<dbReference type="InterPro" id="IPR020841">
    <property type="entry name" value="PKS_Beta-ketoAc_synthase_dom"/>
</dbReference>
<dbReference type="Gene3D" id="1.10.1200.10">
    <property type="entry name" value="ACP-like"/>
    <property type="match status" value="1"/>
</dbReference>
<dbReference type="InterPro" id="IPR050091">
    <property type="entry name" value="PKS_NRPS_Biosynth_Enz"/>
</dbReference>
<evidence type="ECO:0000313" key="6">
    <source>
        <dbReference type="EMBL" id="ANN16063.1"/>
    </source>
</evidence>
<dbReference type="Gene3D" id="3.40.366.10">
    <property type="entry name" value="Malonyl-Coenzyme A Acyl Carrier Protein, domain 2"/>
    <property type="match status" value="2"/>
</dbReference>
<dbReference type="PROSITE" id="PS52004">
    <property type="entry name" value="KS3_2"/>
    <property type="match status" value="1"/>
</dbReference>
<dbReference type="Pfam" id="PF00550">
    <property type="entry name" value="PP-binding"/>
    <property type="match status" value="1"/>
</dbReference>
<dbReference type="Proteomes" id="UP000093695">
    <property type="component" value="Chromosome"/>
</dbReference>
<dbReference type="InterPro" id="IPR016039">
    <property type="entry name" value="Thiolase-like"/>
</dbReference>
<dbReference type="FunFam" id="3.40.47.10:FF:000019">
    <property type="entry name" value="Polyketide synthase type I"/>
    <property type="match status" value="1"/>
</dbReference>
<organism evidence="6 7">
    <name type="scientific">Amycolatopsis orientalis</name>
    <name type="common">Nocardia orientalis</name>
    <dbReference type="NCBI Taxonomy" id="31958"/>
    <lineage>
        <taxon>Bacteria</taxon>
        <taxon>Bacillati</taxon>
        <taxon>Actinomycetota</taxon>
        <taxon>Actinomycetes</taxon>
        <taxon>Pseudonocardiales</taxon>
        <taxon>Pseudonocardiaceae</taxon>
        <taxon>Amycolatopsis</taxon>
    </lineage>
</organism>
<dbReference type="PROSITE" id="PS00012">
    <property type="entry name" value="PHOSPHOPANTETHEINE"/>
    <property type="match status" value="1"/>
</dbReference>
<dbReference type="SUPFAM" id="SSF47336">
    <property type="entry name" value="ACP-like"/>
    <property type="match status" value="1"/>
</dbReference>
<dbReference type="SMART" id="SM01294">
    <property type="entry name" value="PKS_PP_betabranch"/>
    <property type="match status" value="1"/>
</dbReference>
<dbReference type="Pfam" id="PF16197">
    <property type="entry name" value="KAsynt_C_assoc"/>
    <property type="match status" value="1"/>
</dbReference>
<dbReference type="SMART" id="SM00827">
    <property type="entry name" value="PKS_AT"/>
    <property type="match status" value="1"/>
</dbReference>
<dbReference type="CDD" id="cd00833">
    <property type="entry name" value="PKS"/>
    <property type="match status" value="1"/>
</dbReference>
<dbReference type="RefSeq" id="WP_052674903.1">
    <property type="nucleotide sequence ID" value="NZ_CP016174.1"/>
</dbReference>
<dbReference type="GO" id="GO:0004312">
    <property type="term" value="F:fatty acid synthase activity"/>
    <property type="evidence" value="ECO:0007669"/>
    <property type="project" value="TreeGrafter"/>
</dbReference>
<accession>A0A193BV60</accession>
<dbReference type="Gene3D" id="3.30.70.3290">
    <property type="match status" value="2"/>
</dbReference>
<dbReference type="InterPro" id="IPR009081">
    <property type="entry name" value="PP-bd_ACP"/>
</dbReference>
<dbReference type="SMART" id="SM00823">
    <property type="entry name" value="PKS_PP"/>
    <property type="match status" value="1"/>
</dbReference>
<evidence type="ECO:0000256" key="3">
    <source>
        <dbReference type="ARBA" id="ARBA00022679"/>
    </source>
</evidence>
<dbReference type="InterPro" id="IPR014031">
    <property type="entry name" value="Ketoacyl_synth_C"/>
</dbReference>
<keyword evidence="2" id="KW-0597">Phosphoprotein</keyword>
<dbReference type="EMBL" id="CP016174">
    <property type="protein sequence ID" value="ANN16063.1"/>
    <property type="molecule type" value="Genomic_DNA"/>
</dbReference>
<evidence type="ECO:0000313" key="7">
    <source>
        <dbReference type="Proteomes" id="UP000093695"/>
    </source>
</evidence>
<proteinExistence type="predicted"/>
<dbReference type="SMART" id="SM00825">
    <property type="entry name" value="PKS_KS"/>
    <property type="match status" value="1"/>
</dbReference>
<dbReference type="Gene3D" id="3.40.47.10">
    <property type="match status" value="1"/>
</dbReference>
<dbReference type="InterPro" id="IPR006162">
    <property type="entry name" value="Ppantetheine_attach_site"/>
</dbReference>
<protein>
    <submittedName>
        <fullName evidence="6">Uncharacterized protein</fullName>
    </submittedName>
</protein>
<feature type="domain" description="Ketosynthase family 3 (KS3)" evidence="5">
    <location>
        <begin position="7"/>
        <end position="420"/>
    </location>
</feature>
<dbReference type="SUPFAM" id="SSF52151">
    <property type="entry name" value="FabD/lysophospholipase-like"/>
    <property type="match status" value="1"/>
</dbReference>
<dbReference type="PROSITE" id="PS50075">
    <property type="entry name" value="CARRIER"/>
    <property type="match status" value="1"/>
</dbReference>
<evidence type="ECO:0000259" key="4">
    <source>
        <dbReference type="PROSITE" id="PS50075"/>
    </source>
</evidence>
<dbReference type="SUPFAM" id="SSF53901">
    <property type="entry name" value="Thiolase-like"/>
    <property type="match status" value="1"/>
</dbReference>
<sequence length="901" mass="96035">MNQTQDRDLIAIIGIGCRYPGGVRSAEDLWNVVRSGADVLTGFPADRGWRLDRPGRGGFVDDADRFDAAFFGISPREARAMDPQQRLLLETSWEALEHAGVAASSLRGADCGMFIGATAQDYGPRMHEAAGEGDGHLLTGSSVAVASGRLAYFYGTSGPAITVDTAQSSSLVALHLACQALRAGECSTALAGGVAVLSTPGMFVEFAKKRALAADGRCKAFSSAADGTAWAEGAGVLVLRRWPDAVRDGQRILAVVRASAVNQDGASNGLLSPSTEAQTRLIDRVLSAARLDAADVDLVEAHGTGTRVGDLAEARALAATYGRNRRVGRPVRVGSVKSNIGHAQAASGVAGVIKVIMAMRHATMPATLHVDEPCDGVDWSDRTMRLLTEGQRWPSPDRPRLAAVSSFGMSGTNAHVILEQGTVEEHPVADPASARTLPWLLSANDDKGLRALAGRMATFADNRPEAAPDAVACSLAHDRAVLRERAVIVANDHAGFRDGLGALAQGRPAKNVIRGTALDGRDDPVFLFPGQGTSWEGMAAELLRTSPVFRDKIEACERVLASHVDWSLTAVLRDGPLPEQADVVQPVLFAVMVSLAELWRSFGVTPKAVIGQAEGEIAAAHVSGALTLEDAIAVVALRGKALAGLAHVRPFRTGTVFYSALDGRAVDTDRLGATYWHRNLGEPVRFDEAVRAAHAAGHRGFIEVSAHPVLTEIIEGILESVEDDAVWVRGTLRRGDGGMPDVLAGVAEAYVRGCPVTWGPVLGDAPRRYYDLPTYPFQGERYWLPASTDKARARQTRRARKRRDHNALDLVREHVRAVLGYEDSRTVHPSRNFRDLGVDSLLGIELCERLRAATGLPLPLSLVFDHATPGALARWLQAEMAGASAEAEQTTRASTAATDTR</sequence>
<evidence type="ECO:0000256" key="2">
    <source>
        <dbReference type="ARBA" id="ARBA00022553"/>
    </source>
</evidence>
<dbReference type="InterPro" id="IPR014043">
    <property type="entry name" value="Acyl_transferase_dom"/>
</dbReference>
<dbReference type="Pfam" id="PF02801">
    <property type="entry name" value="Ketoacyl-synt_C"/>
    <property type="match status" value="1"/>
</dbReference>
<evidence type="ECO:0000256" key="1">
    <source>
        <dbReference type="ARBA" id="ARBA00022450"/>
    </source>
</evidence>
<name>A0A193BV60_AMYOR</name>
<dbReference type="InterPro" id="IPR001227">
    <property type="entry name" value="Ac_transferase_dom_sf"/>
</dbReference>
<dbReference type="InterPro" id="IPR014030">
    <property type="entry name" value="Ketoacyl_synth_N"/>
</dbReference>
<reference evidence="6 7" key="1">
    <citation type="journal article" date="2015" name="Genome Announc.">
        <title>Draft Genome Sequence of Norvancomycin-Producing Strain Amycolatopsis orientalis CPCC200066.</title>
        <authorList>
            <person name="Lei X."/>
            <person name="Yuan F."/>
            <person name="Shi Y."/>
            <person name="Li X."/>
            <person name="Wang L."/>
            <person name="Hong B."/>
        </authorList>
    </citation>
    <scope>NUCLEOTIDE SEQUENCE [LARGE SCALE GENOMIC DNA]</scope>
    <source>
        <strain evidence="6 7">B-37</strain>
    </source>
</reference>
<dbReference type="GO" id="GO:0006633">
    <property type="term" value="P:fatty acid biosynthetic process"/>
    <property type="evidence" value="ECO:0007669"/>
    <property type="project" value="TreeGrafter"/>
</dbReference>
<keyword evidence="7" id="KW-1185">Reference proteome</keyword>
<dbReference type="KEGG" id="aori:SD37_10690"/>
<dbReference type="Pfam" id="PF00109">
    <property type="entry name" value="ketoacyl-synt"/>
    <property type="match status" value="1"/>
</dbReference>
<dbReference type="PANTHER" id="PTHR43775:SF51">
    <property type="entry name" value="INACTIVE PHENOLPHTHIOCEROL SYNTHESIS POLYKETIDE SYNTHASE TYPE I PKS1-RELATED"/>
    <property type="match status" value="1"/>
</dbReference>
<evidence type="ECO:0000259" key="5">
    <source>
        <dbReference type="PROSITE" id="PS52004"/>
    </source>
</evidence>
<dbReference type="STRING" id="31958.SD37_10690"/>
<dbReference type="InterPro" id="IPR016035">
    <property type="entry name" value="Acyl_Trfase/lysoPLipase"/>
</dbReference>
<dbReference type="InterPro" id="IPR032821">
    <property type="entry name" value="PKS_assoc"/>
</dbReference>
<dbReference type="GO" id="GO:0031177">
    <property type="term" value="F:phosphopantetheine binding"/>
    <property type="evidence" value="ECO:0007669"/>
    <property type="project" value="InterPro"/>
</dbReference>